<gene>
    <name evidence="2" type="ORF">ACFOU2_11590</name>
</gene>
<dbReference type="RefSeq" id="WP_377916411.1">
    <property type="nucleotide sequence ID" value="NZ_JBHRZT010000052.1"/>
</dbReference>
<reference evidence="3" key="1">
    <citation type="journal article" date="2019" name="Int. J. Syst. Evol. Microbiol.">
        <title>The Global Catalogue of Microorganisms (GCM) 10K type strain sequencing project: providing services to taxonomists for standard genome sequencing and annotation.</title>
        <authorList>
            <consortium name="The Broad Institute Genomics Platform"/>
            <consortium name="The Broad Institute Genome Sequencing Center for Infectious Disease"/>
            <person name="Wu L."/>
            <person name="Ma J."/>
        </authorList>
    </citation>
    <scope>NUCLEOTIDE SEQUENCE [LARGE SCALE GENOMIC DNA]</scope>
    <source>
        <strain evidence="3">CCUG 61889</strain>
    </source>
</reference>
<protein>
    <recommendedName>
        <fullName evidence="4">Small, acid-soluble spore protein gamma-type</fullName>
    </recommendedName>
</protein>
<evidence type="ECO:0000256" key="1">
    <source>
        <dbReference type="SAM" id="MobiDB-lite"/>
    </source>
</evidence>
<accession>A0ABV8B1C4</accession>
<proteinExistence type="predicted"/>
<dbReference type="EMBL" id="JBHRZT010000052">
    <property type="protein sequence ID" value="MFC3884098.1"/>
    <property type="molecule type" value="Genomic_DNA"/>
</dbReference>
<feature type="compositionally biased region" description="Polar residues" evidence="1">
    <location>
        <begin position="7"/>
        <end position="25"/>
    </location>
</feature>
<dbReference type="Proteomes" id="UP001595752">
    <property type="component" value="Unassembled WGS sequence"/>
</dbReference>
<sequence length="80" mass="9227">MGKTKFGNANAQRNNNAKGKNQFNQEFGKELSFQSQKMKQNAEAMKYTYGQEFASYAEFEAAKMNNAEQRPNMPKQKNHQ</sequence>
<evidence type="ECO:0000313" key="3">
    <source>
        <dbReference type="Proteomes" id="UP001595752"/>
    </source>
</evidence>
<evidence type="ECO:0008006" key="4">
    <source>
        <dbReference type="Google" id="ProtNLM"/>
    </source>
</evidence>
<name>A0ABV8B1C4_9BACI</name>
<comment type="caution">
    <text evidence="2">The sequence shown here is derived from an EMBL/GenBank/DDBJ whole genome shotgun (WGS) entry which is preliminary data.</text>
</comment>
<keyword evidence="3" id="KW-1185">Reference proteome</keyword>
<organism evidence="2 3">
    <name type="scientific">Bacillus songklensis</name>
    <dbReference type="NCBI Taxonomy" id="1069116"/>
    <lineage>
        <taxon>Bacteria</taxon>
        <taxon>Bacillati</taxon>
        <taxon>Bacillota</taxon>
        <taxon>Bacilli</taxon>
        <taxon>Bacillales</taxon>
        <taxon>Bacillaceae</taxon>
        <taxon>Bacillus</taxon>
    </lineage>
</organism>
<evidence type="ECO:0000313" key="2">
    <source>
        <dbReference type="EMBL" id="MFC3884098.1"/>
    </source>
</evidence>
<feature type="region of interest" description="Disordered" evidence="1">
    <location>
        <begin position="1"/>
        <end position="28"/>
    </location>
</feature>